<feature type="compositionally biased region" description="Basic and acidic residues" evidence="1">
    <location>
        <begin position="311"/>
        <end position="322"/>
    </location>
</feature>
<feature type="compositionally biased region" description="Basic and acidic residues" evidence="1">
    <location>
        <begin position="241"/>
        <end position="270"/>
    </location>
</feature>
<reference evidence="2" key="1">
    <citation type="submission" date="2020-07" db="EMBL/GenBank/DDBJ databases">
        <authorList>
            <person name="Lin J."/>
        </authorList>
    </citation>
    <scope>NUCLEOTIDE SEQUENCE</scope>
</reference>
<sequence>MVNHTEEDNDDGNQTLREIATKAALLRRGKKAPETRRDEFEEIEKEIYKEAEDFWREVSTEACRAISAYDVDSEDEFTSALEDNIDDGVEEGDSEKEFRQKLERKNKEEQSSTAYTQRATNYRLDSVNDELFNIRVEQKEIAKMVIGLEARVEQVLRLMAPAPRRARLPRRNSRLQEMMERIERMINPDTSQEQAIENVSSRNLRIVGDRDLSIQRKKQQLSRRSKNDQTLNPSWHQSIDNQRKDSIVEKKEKPPSIRIDDAKVAERSQHQDVQVYEGKGKAPLIEDQVIKKVWRGEQREARLRFSPSHQEWGHNLDTKKDQMQPSTSKDFKKNQVTRSTKPPRTYLPYDENEPIICSFCGTSAISIYRVASGGQINSTIFFVSPADDRTLTFISRTNEEILIHHAGMNVQSDIGKLTFLQK</sequence>
<feature type="compositionally biased region" description="Basic residues" evidence="1">
    <location>
        <begin position="215"/>
        <end position="224"/>
    </location>
</feature>
<gene>
    <name evidence="2" type="ORF">CB5_LOCUS1488</name>
</gene>
<dbReference type="AlphaFoldDB" id="A0A6V7NIB4"/>
<name>A0A6V7NIB4_ANACO</name>
<accession>A0A6V7NIB4</accession>
<feature type="compositionally biased region" description="Polar residues" evidence="1">
    <location>
        <begin position="228"/>
        <end position="240"/>
    </location>
</feature>
<dbReference type="EMBL" id="LR862138">
    <property type="protein sequence ID" value="CAD1818277.1"/>
    <property type="molecule type" value="Genomic_DNA"/>
</dbReference>
<protein>
    <submittedName>
        <fullName evidence="2">Uncharacterized protein</fullName>
    </submittedName>
</protein>
<proteinExistence type="predicted"/>
<feature type="region of interest" description="Disordered" evidence="1">
    <location>
        <begin position="308"/>
        <end position="345"/>
    </location>
</feature>
<organism evidence="2">
    <name type="scientific">Ananas comosus var. bracteatus</name>
    <name type="common">red pineapple</name>
    <dbReference type="NCBI Taxonomy" id="296719"/>
    <lineage>
        <taxon>Eukaryota</taxon>
        <taxon>Viridiplantae</taxon>
        <taxon>Streptophyta</taxon>
        <taxon>Embryophyta</taxon>
        <taxon>Tracheophyta</taxon>
        <taxon>Spermatophyta</taxon>
        <taxon>Magnoliopsida</taxon>
        <taxon>Liliopsida</taxon>
        <taxon>Poales</taxon>
        <taxon>Bromeliaceae</taxon>
        <taxon>Bromelioideae</taxon>
        <taxon>Ananas</taxon>
    </lineage>
</organism>
<feature type="compositionally biased region" description="Polar residues" evidence="1">
    <location>
        <begin position="323"/>
        <end position="342"/>
    </location>
</feature>
<feature type="region of interest" description="Disordered" evidence="1">
    <location>
        <begin position="215"/>
        <end position="277"/>
    </location>
</feature>
<evidence type="ECO:0000313" key="2">
    <source>
        <dbReference type="EMBL" id="CAD1818277.1"/>
    </source>
</evidence>
<evidence type="ECO:0000256" key="1">
    <source>
        <dbReference type="SAM" id="MobiDB-lite"/>
    </source>
</evidence>